<sequence length="122" mass="13823">MNLPFAIQFDGVARSDAVEDFARSRVDYLERHFTDLTGCRVTISRESRHGQTGGFFSARVAMTLPGRELIVSHAHEHDAYIALRDAFDAINRRLEDSQQIRRGRVKQHATVVHRESDDTGGE</sequence>
<comment type="caution">
    <text evidence="1">The sequence shown here is derived from an EMBL/GenBank/DDBJ whole genome shotgun (WGS) entry which is preliminary data.</text>
</comment>
<keyword evidence="2" id="KW-1185">Reference proteome</keyword>
<organism evidence="1 2">
    <name type="scientific">Variovorax ureilyticus</name>
    <dbReference type="NCBI Taxonomy" id="1836198"/>
    <lineage>
        <taxon>Bacteria</taxon>
        <taxon>Pseudomonadati</taxon>
        <taxon>Pseudomonadota</taxon>
        <taxon>Betaproteobacteria</taxon>
        <taxon>Burkholderiales</taxon>
        <taxon>Comamonadaceae</taxon>
        <taxon>Variovorax</taxon>
    </lineage>
</organism>
<evidence type="ECO:0000313" key="2">
    <source>
        <dbReference type="Proteomes" id="UP001365846"/>
    </source>
</evidence>
<dbReference type="InterPro" id="IPR003489">
    <property type="entry name" value="RHF/RaiA"/>
</dbReference>
<dbReference type="EMBL" id="JBBKZU010000008">
    <property type="protein sequence ID" value="MEJ8813181.1"/>
    <property type="molecule type" value="Genomic_DNA"/>
</dbReference>
<dbReference type="RefSeq" id="WP_340358427.1">
    <property type="nucleotide sequence ID" value="NZ_JBBKZU010000008.1"/>
</dbReference>
<dbReference type="Proteomes" id="UP001365846">
    <property type="component" value="Unassembled WGS sequence"/>
</dbReference>
<protein>
    <submittedName>
        <fullName evidence="1">HPF/RaiA family ribosome-associated protein</fullName>
    </submittedName>
</protein>
<reference evidence="1 2" key="1">
    <citation type="submission" date="2024-03" db="EMBL/GenBank/DDBJ databases">
        <title>Novel species of the genus Variovorax.</title>
        <authorList>
            <person name="Liu Q."/>
            <person name="Xin Y.-H."/>
        </authorList>
    </citation>
    <scope>NUCLEOTIDE SEQUENCE [LARGE SCALE GENOMIC DNA]</scope>
    <source>
        <strain evidence="1 2">KACC 18899</strain>
    </source>
</reference>
<accession>A0ABU8VIR2</accession>
<proteinExistence type="predicted"/>
<name>A0ABU8VIR2_9BURK</name>
<dbReference type="Gene3D" id="3.30.160.100">
    <property type="entry name" value="Ribosome hibernation promotion factor-like"/>
    <property type="match status" value="1"/>
</dbReference>
<gene>
    <name evidence="1" type="ORF">WKW77_18995</name>
</gene>
<dbReference type="Pfam" id="PF02482">
    <property type="entry name" value="Ribosomal_S30AE"/>
    <property type="match status" value="1"/>
</dbReference>
<dbReference type="InterPro" id="IPR036567">
    <property type="entry name" value="RHF-like"/>
</dbReference>
<evidence type="ECO:0000313" key="1">
    <source>
        <dbReference type="EMBL" id="MEJ8813181.1"/>
    </source>
</evidence>
<dbReference type="SUPFAM" id="SSF69754">
    <property type="entry name" value="Ribosome binding protein Y (YfiA homologue)"/>
    <property type="match status" value="1"/>
</dbReference>